<evidence type="ECO:0000313" key="5">
    <source>
        <dbReference type="Proteomes" id="UP000637239"/>
    </source>
</evidence>
<evidence type="ECO:0000256" key="1">
    <source>
        <dbReference type="SAM" id="Phobius"/>
    </source>
</evidence>
<dbReference type="Proteomes" id="UP000637239">
    <property type="component" value="Chromosome 6"/>
</dbReference>
<reference evidence="4" key="1">
    <citation type="submission" date="2021-01" db="EMBL/GenBank/DDBJ databases">
        <authorList>
            <consortium name="Aspergillus chevalieri M1 genome sequencing consortium"/>
            <person name="Kazuki M."/>
            <person name="Futagami T."/>
        </authorList>
    </citation>
    <scope>NUCLEOTIDE SEQUENCE</scope>
    <source>
        <strain evidence="4">M1</strain>
    </source>
</reference>
<gene>
    <name evidence="4" type="ORF">ACHE_60731S</name>
</gene>
<evidence type="ECO:0000259" key="3">
    <source>
        <dbReference type="Pfam" id="PF12955"/>
    </source>
</evidence>
<dbReference type="Pfam" id="PF12955">
    <property type="entry name" value="Vps3844_C"/>
    <property type="match status" value="1"/>
</dbReference>
<feature type="chain" id="PRO_5031110387" description="Vacuolar sorting protein Vps3844 C-terminal domain-containing protein" evidence="2">
    <location>
        <begin position="21"/>
        <end position="396"/>
    </location>
</feature>
<evidence type="ECO:0000256" key="2">
    <source>
        <dbReference type="SAM" id="SignalP"/>
    </source>
</evidence>
<proteinExistence type="predicted"/>
<feature type="transmembrane region" description="Helical" evidence="1">
    <location>
        <begin position="352"/>
        <end position="374"/>
    </location>
</feature>
<evidence type="ECO:0000313" key="4">
    <source>
        <dbReference type="EMBL" id="BCR90845.1"/>
    </source>
</evidence>
<keyword evidence="1" id="KW-0812">Transmembrane</keyword>
<dbReference type="PANTHER" id="PTHR36853:SF1">
    <property type="entry name" value="DUF3844 DOMAIN-CONTAINING PROTEIN"/>
    <property type="match status" value="1"/>
</dbReference>
<sequence>MLWIRSILPQWLIVAFGANAFDMSVFNPKLPVLEDPKMAVQRLLELRIATPDMSTLGRIDQETVEFLNHFGGTPSPLFGVSLTPENGKTTIILEGIAPEVGSSVKAEYTDINVIPHSSSIETSLESLLKMKTSDSAEPKERYCSFYGNKGIELYKALKCLLDTQVSQDILEGLEKGLLEHADMLESWVDTTRSETLLRLVLKPANITSDSVDVTDSLKSLFRHISTVSSEVTALLLSRPTKPTESNENLQTRSLANKVSSAKLVNSRFEQQDPIPAALSPICYASESSCSESTNNCSGHGHCYRKSGSGETTANDCYACKCQATTVRKQDGTVQKVQWGGAACQKRDISSPFFLIAGVTVIGVLAISTAIGLLFQVGQAELPSVISAGVSGTKIQK</sequence>
<feature type="domain" description="Vacuolar sorting protein Vps3844 C-terminal" evidence="3">
    <location>
        <begin position="282"/>
        <end position="387"/>
    </location>
</feature>
<dbReference type="GeneID" id="66985203"/>
<dbReference type="EMBL" id="AP024421">
    <property type="protein sequence ID" value="BCR90845.1"/>
    <property type="molecule type" value="Genomic_DNA"/>
</dbReference>
<dbReference type="GO" id="GO:0005783">
    <property type="term" value="C:endoplasmic reticulum"/>
    <property type="evidence" value="ECO:0007669"/>
    <property type="project" value="TreeGrafter"/>
</dbReference>
<accession>A0A7R7ZQC1</accession>
<protein>
    <recommendedName>
        <fullName evidence="3">Vacuolar sorting protein Vps3844 C-terminal domain-containing protein</fullName>
    </recommendedName>
</protein>
<dbReference type="InterPro" id="IPR024382">
    <property type="entry name" value="Vps3844_C"/>
</dbReference>
<dbReference type="InterPro" id="IPR053065">
    <property type="entry name" value="Archenteron_Induction-Rel"/>
</dbReference>
<name>A0A7R7ZQC1_ASPCH</name>
<dbReference type="KEGG" id="ache:ACHE_60731S"/>
<keyword evidence="1" id="KW-1133">Transmembrane helix</keyword>
<dbReference type="RefSeq" id="XP_043139367.1">
    <property type="nucleotide sequence ID" value="XM_043281937.1"/>
</dbReference>
<keyword evidence="1" id="KW-0472">Membrane</keyword>
<reference evidence="4" key="2">
    <citation type="submission" date="2021-02" db="EMBL/GenBank/DDBJ databases">
        <title>Aspergillus chevalieri M1 genome sequence.</title>
        <authorList>
            <person name="Kadooka C."/>
            <person name="Mori K."/>
            <person name="Futagami T."/>
        </authorList>
    </citation>
    <scope>NUCLEOTIDE SEQUENCE</scope>
    <source>
        <strain evidence="4">M1</strain>
    </source>
</reference>
<feature type="signal peptide" evidence="2">
    <location>
        <begin position="1"/>
        <end position="20"/>
    </location>
</feature>
<dbReference type="AlphaFoldDB" id="A0A7R7ZQC1"/>
<dbReference type="PANTHER" id="PTHR36853">
    <property type="entry name" value="EXPRESSED PROTEIN"/>
    <property type="match status" value="1"/>
</dbReference>
<keyword evidence="2" id="KW-0732">Signal</keyword>
<keyword evidence="5" id="KW-1185">Reference proteome</keyword>
<organism evidence="4 5">
    <name type="scientific">Aspergillus chevalieri</name>
    <name type="common">Eurotium chevalieri</name>
    <dbReference type="NCBI Taxonomy" id="182096"/>
    <lineage>
        <taxon>Eukaryota</taxon>
        <taxon>Fungi</taxon>
        <taxon>Dikarya</taxon>
        <taxon>Ascomycota</taxon>
        <taxon>Pezizomycotina</taxon>
        <taxon>Eurotiomycetes</taxon>
        <taxon>Eurotiomycetidae</taxon>
        <taxon>Eurotiales</taxon>
        <taxon>Aspergillaceae</taxon>
        <taxon>Aspergillus</taxon>
        <taxon>Aspergillus subgen. Aspergillus</taxon>
    </lineage>
</organism>